<evidence type="ECO:0000256" key="7">
    <source>
        <dbReference type="ARBA" id="ARBA00023002"/>
    </source>
</evidence>
<evidence type="ECO:0000256" key="5">
    <source>
        <dbReference type="ARBA" id="ARBA00022857"/>
    </source>
</evidence>
<evidence type="ECO:0000256" key="2">
    <source>
        <dbReference type="ARBA" id="ARBA00004760"/>
    </source>
</evidence>
<dbReference type="OrthoDB" id="10267115at2759"/>
<comment type="subcellular location">
    <subcellularLocation>
        <location evidence="1">Endoplasmic reticulum</location>
    </subcellularLocation>
</comment>
<dbReference type="EC" id="1.1.1.102" evidence="9"/>
<evidence type="ECO:0000256" key="4">
    <source>
        <dbReference type="ARBA" id="ARBA00022824"/>
    </source>
</evidence>
<proteinExistence type="predicted"/>
<evidence type="ECO:0000313" key="13">
    <source>
        <dbReference type="EMBL" id="KAE8167282.1"/>
    </source>
</evidence>
<keyword evidence="5" id="KW-0521">NADP</keyword>
<dbReference type="SUPFAM" id="SSF51735">
    <property type="entry name" value="NAD(P)-binding Rossmann-fold domains"/>
    <property type="match status" value="1"/>
</dbReference>
<name>A0A5N6V8K4_ASPTM</name>
<dbReference type="EMBL" id="ML738590">
    <property type="protein sequence ID" value="KAE8167282.1"/>
    <property type="molecule type" value="Genomic_DNA"/>
</dbReference>
<evidence type="ECO:0000313" key="14">
    <source>
        <dbReference type="Proteomes" id="UP000326950"/>
    </source>
</evidence>
<organism evidence="13 14">
    <name type="scientific">Aspergillus tamarii</name>
    <dbReference type="NCBI Taxonomy" id="41984"/>
    <lineage>
        <taxon>Eukaryota</taxon>
        <taxon>Fungi</taxon>
        <taxon>Dikarya</taxon>
        <taxon>Ascomycota</taxon>
        <taxon>Pezizomycotina</taxon>
        <taxon>Eurotiomycetes</taxon>
        <taxon>Eurotiomycetidae</taxon>
        <taxon>Eurotiales</taxon>
        <taxon>Aspergillaceae</taxon>
        <taxon>Aspergillus</taxon>
        <taxon>Aspergillus subgen. Circumdati</taxon>
    </lineage>
</organism>
<dbReference type="PANTHER" id="PTHR43550">
    <property type="entry name" value="3-KETODIHYDROSPHINGOSINE REDUCTASE"/>
    <property type="match status" value="1"/>
</dbReference>
<evidence type="ECO:0000256" key="11">
    <source>
        <dbReference type="ARBA" id="ARBA00048930"/>
    </source>
</evidence>
<dbReference type="InterPro" id="IPR002347">
    <property type="entry name" value="SDR_fam"/>
</dbReference>
<evidence type="ECO:0000256" key="12">
    <source>
        <dbReference type="SAM" id="Phobius"/>
    </source>
</evidence>
<dbReference type="InterPro" id="IPR036291">
    <property type="entry name" value="NAD(P)-bd_dom_sf"/>
</dbReference>
<protein>
    <recommendedName>
        <fullName evidence="9">3-dehydrosphinganine reductase</fullName>
        <ecNumber evidence="9">1.1.1.102</ecNumber>
    </recommendedName>
</protein>
<dbReference type="PRINTS" id="PR00081">
    <property type="entry name" value="GDHRDH"/>
</dbReference>
<evidence type="ECO:0000256" key="10">
    <source>
        <dbReference type="ARBA" id="ARBA00044737"/>
    </source>
</evidence>
<dbReference type="Proteomes" id="UP000326950">
    <property type="component" value="Unassembled WGS sequence"/>
</dbReference>
<dbReference type="AlphaFoldDB" id="A0A5N6V8K4"/>
<dbReference type="GO" id="GO:0005789">
    <property type="term" value="C:endoplasmic reticulum membrane"/>
    <property type="evidence" value="ECO:0007669"/>
    <property type="project" value="TreeGrafter"/>
</dbReference>
<keyword evidence="14" id="KW-1185">Reference proteome</keyword>
<keyword evidence="12" id="KW-0472">Membrane</keyword>
<evidence type="ECO:0000256" key="1">
    <source>
        <dbReference type="ARBA" id="ARBA00004240"/>
    </source>
</evidence>
<keyword evidence="7" id="KW-0560">Oxidoreductase</keyword>
<keyword evidence="12" id="KW-0812">Transmembrane</keyword>
<dbReference type="Gene3D" id="3.40.50.720">
    <property type="entry name" value="NAD(P)-binding Rossmann-like Domain"/>
    <property type="match status" value="1"/>
</dbReference>
<keyword evidence="6" id="KW-0746">Sphingolipid metabolism</keyword>
<sequence length="316" mass="34883">MLGNKFDVNGKLVVVAGGSRGLGKALALELASKGANLLILARTETTLQDTQREVEAACVSPKQIIDTRSVDLTKPDEITKALRHYHPPDILVCTAGGAPNQVGFLADIPPEALTSCMESNYYTTIFTVQCCLKLWLVAPQTPTPRHIILASSTAAFLGLPGYIAYTPTKVAIRALADTLRQELLLYGKDAFRVHCCFPGAFLSESFFKGQEHKPGLTKVLEGTSMPQEALERKIPGAREVARKIVWGLEKGKTYISVDFRTELLLNNMRGPSPRFWVVCDFFLGLLASLVWWIVRVDFDRKTTRYGAARSPRDSRV</sequence>
<dbReference type="GO" id="GO:0006666">
    <property type="term" value="P:3-keto-sphinganine metabolic process"/>
    <property type="evidence" value="ECO:0007669"/>
    <property type="project" value="InterPro"/>
</dbReference>
<reference evidence="13 14" key="1">
    <citation type="submission" date="2019-04" db="EMBL/GenBank/DDBJ databases">
        <title>Friends and foes A comparative genomics study of 23 Aspergillus species from section Flavi.</title>
        <authorList>
            <consortium name="DOE Joint Genome Institute"/>
            <person name="Kjaerbolling I."/>
            <person name="Vesth T."/>
            <person name="Frisvad J.C."/>
            <person name="Nybo J.L."/>
            <person name="Theobald S."/>
            <person name="Kildgaard S."/>
            <person name="Isbrandt T."/>
            <person name="Kuo A."/>
            <person name="Sato A."/>
            <person name="Lyhne E.K."/>
            <person name="Kogle M.E."/>
            <person name="Wiebenga A."/>
            <person name="Kun R.S."/>
            <person name="Lubbers R.J."/>
            <person name="Makela M.R."/>
            <person name="Barry K."/>
            <person name="Chovatia M."/>
            <person name="Clum A."/>
            <person name="Daum C."/>
            <person name="Haridas S."/>
            <person name="He G."/>
            <person name="LaButti K."/>
            <person name="Lipzen A."/>
            <person name="Mondo S."/>
            <person name="Riley R."/>
            <person name="Salamov A."/>
            <person name="Simmons B.A."/>
            <person name="Magnuson J.K."/>
            <person name="Henrissat B."/>
            <person name="Mortensen U.H."/>
            <person name="Larsen T.O."/>
            <person name="Devries R.P."/>
            <person name="Grigoriev I.V."/>
            <person name="Machida M."/>
            <person name="Baker S.E."/>
            <person name="Andersen M.R."/>
        </authorList>
    </citation>
    <scope>NUCLEOTIDE SEQUENCE [LARGE SCALE GENOMIC DNA]</scope>
    <source>
        <strain evidence="13 14">CBS 117626</strain>
    </source>
</reference>
<dbReference type="GO" id="GO:0047560">
    <property type="term" value="F:3-dehydrosphinganine reductase activity"/>
    <property type="evidence" value="ECO:0007669"/>
    <property type="project" value="UniProtKB-EC"/>
</dbReference>
<evidence type="ECO:0000256" key="9">
    <source>
        <dbReference type="ARBA" id="ARBA00026112"/>
    </source>
</evidence>
<keyword evidence="8" id="KW-0443">Lipid metabolism</keyword>
<evidence type="ECO:0000256" key="8">
    <source>
        <dbReference type="ARBA" id="ARBA00023098"/>
    </source>
</evidence>
<dbReference type="PANTHER" id="PTHR43550:SF3">
    <property type="entry name" value="3-KETODIHYDROSPHINGOSINE REDUCTASE"/>
    <property type="match status" value="1"/>
</dbReference>
<dbReference type="InterPro" id="IPR045022">
    <property type="entry name" value="KDSR-like"/>
</dbReference>
<gene>
    <name evidence="13" type="ORF">BDV40DRAFT_295866</name>
</gene>
<evidence type="ECO:0000256" key="3">
    <source>
        <dbReference type="ARBA" id="ARBA00004991"/>
    </source>
</evidence>
<dbReference type="Pfam" id="PF00106">
    <property type="entry name" value="adh_short"/>
    <property type="match status" value="1"/>
</dbReference>
<keyword evidence="4" id="KW-0256">Endoplasmic reticulum</keyword>
<comment type="pathway">
    <text evidence="2">Lipid metabolism; sphingolipid metabolism.</text>
</comment>
<dbReference type="CDD" id="cd08939">
    <property type="entry name" value="KDSR-like_SDR_c"/>
    <property type="match status" value="1"/>
</dbReference>
<accession>A0A5N6V8K4</accession>
<feature type="transmembrane region" description="Helical" evidence="12">
    <location>
        <begin position="275"/>
        <end position="294"/>
    </location>
</feature>
<dbReference type="GO" id="GO:0030148">
    <property type="term" value="P:sphingolipid biosynthetic process"/>
    <property type="evidence" value="ECO:0007669"/>
    <property type="project" value="InterPro"/>
</dbReference>
<evidence type="ECO:0000256" key="6">
    <source>
        <dbReference type="ARBA" id="ARBA00022919"/>
    </source>
</evidence>
<keyword evidence="12" id="KW-1133">Transmembrane helix</keyword>
<comment type="pathway">
    <text evidence="3">Sphingolipid metabolism.</text>
</comment>
<comment type="catalytic activity">
    <reaction evidence="11">
        <text>sphinganine + NADP(+) = 3-oxosphinganine + NADPH + H(+)</text>
        <dbReference type="Rhea" id="RHEA:22640"/>
        <dbReference type="ChEBI" id="CHEBI:15378"/>
        <dbReference type="ChEBI" id="CHEBI:57783"/>
        <dbReference type="ChEBI" id="CHEBI:57817"/>
        <dbReference type="ChEBI" id="CHEBI:58299"/>
        <dbReference type="ChEBI" id="CHEBI:58349"/>
        <dbReference type="EC" id="1.1.1.102"/>
    </reaction>
    <physiologicalReaction direction="right-to-left" evidence="11">
        <dbReference type="Rhea" id="RHEA:22642"/>
    </physiologicalReaction>
</comment>
<comment type="function">
    <text evidence="10">Catalyzes the reduction of 3'-oxosphinganine (3-ketodihydrosphingosine/KDS) to sphinganine (dihydrosphingosine/DHS), the second step of de novo sphingolipid biosynthesis.</text>
</comment>